<dbReference type="SMART" id="SM00918">
    <property type="entry name" value="Lig_chan-Glu_bd"/>
    <property type="match status" value="1"/>
</dbReference>
<keyword evidence="16" id="KW-1185">Reference proteome</keyword>
<feature type="domain" description="Ionotropic glutamate receptor L-glutamate and glycine-binding" evidence="14">
    <location>
        <begin position="17"/>
        <end position="76"/>
    </location>
</feature>
<dbReference type="AlphaFoldDB" id="A0A4Y2X710"/>
<sequence>MYCPPVVRAAILLSRDIMVQKSKDGNMTLRGFEGIFLDTILRALHRKFELVIADDNELGRLLPNGSWTGMIGLIQKGRADIAYNCLGITEDRVKVVDFSTVYEISKVTFAIKKLGMFTTPRAFIYSFDSTVWIITLLTLLIMPITFKLVLQVKETYFHLLIKLLQAILGKSLNIKEDSWKCRILINSWNIFSFIMAFCYTTALFSILTVPTEISTVKNFVELSNAVSKRGFKLLIAKGSATLNLLTHSEKKHLKLIGESISSHKWYMDIQTPLLTTPQIDTDSALLGLQKNLQMIAGPEEWKHHFLSDDSINTIPIALAMKKNFCYKRKLNTIISRLNSAGLYQKITSDDHFRKWLSSSVKKRVVHRETQALSLELLSVAFVILSFGLISGLVALFCEIYVSKMLKNV</sequence>
<dbReference type="SUPFAM" id="SSF53850">
    <property type="entry name" value="Periplasmic binding protein-like II"/>
    <property type="match status" value="1"/>
</dbReference>
<evidence type="ECO:0000256" key="8">
    <source>
        <dbReference type="ARBA" id="ARBA00023136"/>
    </source>
</evidence>
<dbReference type="PANTHER" id="PTHR42643">
    <property type="entry name" value="IONOTROPIC RECEPTOR 20A-RELATED"/>
    <property type="match status" value="1"/>
</dbReference>
<dbReference type="OrthoDB" id="6423384at2759"/>
<evidence type="ECO:0000313" key="15">
    <source>
        <dbReference type="EMBL" id="GBO44989.1"/>
    </source>
</evidence>
<name>A0A4Y2X710_ARAVE</name>
<gene>
    <name evidence="15" type="ORF">AVEN_188881_1</name>
</gene>
<keyword evidence="3" id="KW-0813">Transport</keyword>
<evidence type="ECO:0000256" key="3">
    <source>
        <dbReference type="ARBA" id="ARBA00022448"/>
    </source>
</evidence>
<evidence type="ECO:0000256" key="2">
    <source>
        <dbReference type="ARBA" id="ARBA00008685"/>
    </source>
</evidence>
<evidence type="ECO:0000256" key="1">
    <source>
        <dbReference type="ARBA" id="ARBA00004651"/>
    </source>
</evidence>
<comment type="subcellular location">
    <subcellularLocation>
        <location evidence="1">Cell membrane</location>
        <topology evidence="1">Multi-pass membrane protein</topology>
    </subcellularLocation>
</comment>
<dbReference type="GO" id="GO:0050906">
    <property type="term" value="P:detection of stimulus involved in sensory perception"/>
    <property type="evidence" value="ECO:0007669"/>
    <property type="project" value="UniProtKB-ARBA"/>
</dbReference>
<feature type="transmembrane region" description="Helical" evidence="13">
    <location>
        <begin position="185"/>
        <end position="207"/>
    </location>
</feature>
<dbReference type="InterPro" id="IPR052192">
    <property type="entry name" value="Insect_Ionotropic_Sensory_Rcpt"/>
</dbReference>
<dbReference type="Gene3D" id="1.10.287.70">
    <property type="match status" value="1"/>
</dbReference>
<keyword evidence="5 13" id="KW-0812">Transmembrane</keyword>
<keyword evidence="11" id="KW-1071">Ligand-gated ion channel</keyword>
<evidence type="ECO:0000313" key="16">
    <source>
        <dbReference type="Proteomes" id="UP000499080"/>
    </source>
</evidence>
<accession>A0A4Y2X710</accession>
<evidence type="ECO:0000256" key="11">
    <source>
        <dbReference type="ARBA" id="ARBA00023286"/>
    </source>
</evidence>
<dbReference type="Pfam" id="PF00060">
    <property type="entry name" value="Lig_chan"/>
    <property type="match status" value="1"/>
</dbReference>
<dbReference type="InterPro" id="IPR001320">
    <property type="entry name" value="Iontro_rcpt_C"/>
</dbReference>
<evidence type="ECO:0000256" key="10">
    <source>
        <dbReference type="ARBA" id="ARBA00023180"/>
    </source>
</evidence>
<evidence type="ECO:0000256" key="5">
    <source>
        <dbReference type="ARBA" id="ARBA00022692"/>
    </source>
</evidence>
<keyword evidence="8 13" id="KW-0472">Membrane</keyword>
<keyword evidence="4" id="KW-1003">Cell membrane</keyword>
<reference evidence="15 16" key="1">
    <citation type="journal article" date="2019" name="Sci. Rep.">
        <title>Orb-weaving spider Araneus ventricosus genome elucidates the spidroin gene catalogue.</title>
        <authorList>
            <person name="Kono N."/>
            <person name="Nakamura H."/>
            <person name="Ohtoshi R."/>
            <person name="Moran D.A.P."/>
            <person name="Shinohara A."/>
            <person name="Yoshida Y."/>
            <person name="Fujiwara M."/>
            <person name="Mori M."/>
            <person name="Tomita M."/>
            <person name="Arakawa K."/>
        </authorList>
    </citation>
    <scope>NUCLEOTIDE SEQUENCE [LARGE SCALE GENOMIC DNA]</scope>
</reference>
<comment type="caution">
    <text evidence="15">The sequence shown here is derived from an EMBL/GenBank/DDBJ whole genome shotgun (WGS) entry which is preliminary data.</text>
</comment>
<dbReference type="PANTHER" id="PTHR42643:SF30">
    <property type="entry name" value="IONOTROPIC RECEPTOR 40A-RELATED"/>
    <property type="match status" value="1"/>
</dbReference>
<evidence type="ECO:0000256" key="13">
    <source>
        <dbReference type="SAM" id="Phobius"/>
    </source>
</evidence>
<evidence type="ECO:0000259" key="14">
    <source>
        <dbReference type="SMART" id="SM00918"/>
    </source>
</evidence>
<evidence type="ECO:0000256" key="12">
    <source>
        <dbReference type="ARBA" id="ARBA00023303"/>
    </source>
</evidence>
<keyword evidence="6 13" id="KW-1133">Transmembrane helix</keyword>
<evidence type="ECO:0000256" key="7">
    <source>
        <dbReference type="ARBA" id="ARBA00023065"/>
    </source>
</evidence>
<keyword evidence="9" id="KW-0675">Receptor</keyword>
<dbReference type="Proteomes" id="UP000499080">
    <property type="component" value="Unassembled WGS sequence"/>
</dbReference>
<feature type="transmembrane region" description="Helical" evidence="13">
    <location>
        <begin position="122"/>
        <end position="144"/>
    </location>
</feature>
<evidence type="ECO:0000256" key="4">
    <source>
        <dbReference type="ARBA" id="ARBA00022475"/>
    </source>
</evidence>
<organism evidence="15 16">
    <name type="scientific">Araneus ventricosus</name>
    <name type="common">Orbweaver spider</name>
    <name type="synonym">Epeira ventricosa</name>
    <dbReference type="NCBI Taxonomy" id="182803"/>
    <lineage>
        <taxon>Eukaryota</taxon>
        <taxon>Metazoa</taxon>
        <taxon>Ecdysozoa</taxon>
        <taxon>Arthropoda</taxon>
        <taxon>Chelicerata</taxon>
        <taxon>Arachnida</taxon>
        <taxon>Araneae</taxon>
        <taxon>Araneomorphae</taxon>
        <taxon>Entelegynae</taxon>
        <taxon>Araneoidea</taxon>
        <taxon>Araneidae</taxon>
        <taxon>Araneus</taxon>
    </lineage>
</organism>
<dbReference type="Gene3D" id="3.40.190.10">
    <property type="entry name" value="Periplasmic binding protein-like II"/>
    <property type="match status" value="1"/>
</dbReference>
<feature type="transmembrane region" description="Helical" evidence="13">
    <location>
        <begin position="156"/>
        <end position="173"/>
    </location>
</feature>
<dbReference type="Pfam" id="PF10613">
    <property type="entry name" value="Lig_chan-Glu_bd"/>
    <property type="match status" value="1"/>
</dbReference>
<dbReference type="EMBL" id="BGPR01071946">
    <property type="protein sequence ID" value="GBO44989.1"/>
    <property type="molecule type" value="Genomic_DNA"/>
</dbReference>
<protein>
    <recommendedName>
        <fullName evidence="14">Ionotropic glutamate receptor L-glutamate and glycine-binding domain-containing protein</fullName>
    </recommendedName>
</protein>
<keyword evidence="7" id="KW-0406">Ion transport</keyword>
<evidence type="ECO:0000256" key="6">
    <source>
        <dbReference type="ARBA" id="ARBA00022989"/>
    </source>
</evidence>
<keyword evidence="12" id="KW-0407">Ion channel</keyword>
<keyword evidence="10" id="KW-0325">Glycoprotein</keyword>
<feature type="transmembrane region" description="Helical" evidence="13">
    <location>
        <begin position="376"/>
        <end position="401"/>
    </location>
</feature>
<dbReference type="GO" id="GO:0015276">
    <property type="term" value="F:ligand-gated monoatomic ion channel activity"/>
    <property type="evidence" value="ECO:0007669"/>
    <property type="project" value="InterPro"/>
</dbReference>
<comment type="similarity">
    <text evidence="2">Belongs to the glutamate-gated ion channel (TC 1.A.10.1) family.</text>
</comment>
<evidence type="ECO:0000256" key="9">
    <source>
        <dbReference type="ARBA" id="ARBA00023170"/>
    </source>
</evidence>
<proteinExistence type="inferred from homology"/>
<dbReference type="GO" id="GO:0005886">
    <property type="term" value="C:plasma membrane"/>
    <property type="evidence" value="ECO:0007669"/>
    <property type="project" value="UniProtKB-SubCell"/>
</dbReference>
<dbReference type="InterPro" id="IPR019594">
    <property type="entry name" value="Glu/Gly-bd"/>
</dbReference>